<sequence length="105" mass="11347">MPDEVVSLFADLVNDGSSDARRLTTDASLVDVDGTLDVQANDVTAADPSEGRERAVVSSLYRVLPPTARQPFIDYCEATIQKSRRPGAVWQMDAIILGEVVPTGR</sequence>
<proteinExistence type="predicted"/>
<name>A0ABV5KF02_9ACTN</name>
<keyword evidence="2" id="KW-1185">Reference proteome</keyword>
<reference evidence="1 2" key="1">
    <citation type="submission" date="2024-09" db="EMBL/GenBank/DDBJ databases">
        <authorList>
            <person name="Sun Q."/>
            <person name="Mori K."/>
        </authorList>
    </citation>
    <scope>NUCLEOTIDE SEQUENCE [LARGE SCALE GENOMIC DNA]</scope>
    <source>
        <strain evidence="1 2">JCM 9626</strain>
    </source>
</reference>
<evidence type="ECO:0000313" key="1">
    <source>
        <dbReference type="EMBL" id="MFB9315319.1"/>
    </source>
</evidence>
<comment type="caution">
    <text evidence="1">The sequence shown here is derived from an EMBL/GenBank/DDBJ whole genome shotgun (WGS) entry which is preliminary data.</text>
</comment>
<dbReference type="RefSeq" id="WP_140009345.1">
    <property type="nucleotide sequence ID" value="NZ_JBHMDG010000034.1"/>
</dbReference>
<organism evidence="1 2">
    <name type="scientific">Nocardioides plantarum</name>
    <dbReference type="NCBI Taxonomy" id="29299"/>
    <lineage>
        <taxon>Bacteria</taxon>
        <taxon>Bacillati</taxon>
        <taxon>Actinomycetota</taxon>
        <taxon>Actinomycetes</taxon>
        <taxon>Propionibacteriales</taxon>
        <taxon>Nocardioidaceae</taxon>
        <taxon>Nocardioides</taxon>
    </lineage>
</organism>
<accession>A0ABV5KF02</accession>
<protein>
    <recommendedName>
        <fullName evidence="3">SnoaL-like domain-containing protein</fullName>
    </recommendedName>
</protein>
<gene>
    <name evidence="1" type="ORF">ACFFRI_19885</name>
</gene>
<evidence type="ECO:0000313" key="2">
    <source>
        <dbReference type="Proteomes" id="UP001589750"/>
    </source>
</evidence>
<dbReference type="Proteomes" id="UP001589750">
    <property type="component" value="Unassembled WGS sequence"/>
</dbReference>
<evidence type="ECO:0008006" key="3">
    <source>
        <dbReference type="Google" id="ProtNLM"/>
    </source>
</evidence>
<dbReference type="EMBL" id="JBHMDG010000034">
    <property type="protein sequence ID" value="MFB9315319.1"/>
    <property type="molecule type" value="Genomic_DNA"/>
</dbReference>